<gene>
    <name evidence="2" type="ORF">FJY86_04115</name>
</gene>
<dbReference type="AlphaFoldDB" id="A0A8T4C8E7"/>
<comment type="caution">
    <text evidence="2">The sequence shown here is derived from an EMBL/GenBank/DDBJ whole genome shotgun (WGS) entry which is preliminary data.</text>
</comment>
<keyword evidence="1" id="KW-1133">Transmembrane helix</keyword>
<sequence length="198" mass="21669">MLVQPKNKSGKKYTRSTQSSRGYLGPIGDDIPSLIPIIVGMITFFAAFTFTLNEYNQRSASFSADRDTLIIANALKGDSYLSTFQEFDDACKGIHVRGLNYFAGIVDSSQWNKIIQDTRQNQQAGGSYHQLSFVADHIFPIGNNPLLCSTGLATPVDADILSQALRDHQYVVLSLPIALEIPTAVVPGTLVVITWRAS</sequence>
<accession>A0A8T4C8E7</accession>
<reference evidence="2" key="1">
    <citation type="submission" date="2019-03" db="EMBL/GenBank/DDBJ databases">
        <title>Lake Tanganyika Metagenome-Assembled Genomes (MAGs).</title>
        <authorList>
            <person name="Tran P."/>
        </authorList>
    </citation>
    <scope>NUCLEOTIDE SEQUENCE</scope>
    <source>
        <strain evidence="2">M_DeepCast_50m_m2_156</strain>
    </source>
</reference>
<feature type="transmembrane region" description="Helical" evidence="1">
    <location>
        <begin position="33"/>
        <end position="52"/>
    </location>
</feature>
<proteinExistence type="predicted"/>
<keyword evidence="1" id="KW-0472">Membrane</keyword>
<dbReference type="Proteomes" id="UP000774699">
    <property type="component" value="Unassembled WGS sequence"/>
</dbReference>
<evidence type="ECO:0000313" key="2">
    <source>
        <dbReference type="EMBL" id="MBM3282494.1"/>
    </source>
</evidence>
<dbReference type="EMBL" id="VGJJ01000036">
    <property type="protein sequence ID" value="MBM3282494.1"/>
    <property type="molecule type" value="Genomic_DNA"/>
</dbReference>
<organism evidence="2 3">
    <name type="scientific">Candidatus Iainarchaeum sp</name>
    <dbReference type="NCBI Taxonomy" id="3101447"/>
    <lineage>
        <taxon>Archaea</taxon>
        <taxon>Candidatus Iainarchaeota</taxon>
        <taxon>Candidatus Iainarchaeia</taxon>
        <taxon>Candidatus Iainarchaeales</taxon>
        <taxon>Candidatus Iainarchaeaceae</taxon>
        <taxon>Candidatus Iainarchaeum</taxon>
    </lineage>
</organism>
<keyword evidence="1" id="KW-0812">Transmembrane</keyword>
<evidence type="ECO:0000256" key="1">
    <source>
        <dbReference type="SAM" id="Phobius"/>
    </source>
</evidence>
<protein>
    <submittedName>
        <fullName evidence="2">Uncharacterized protein</fullName>
    </submittedName>
</protein>
<evidence type="ECO:0000313" key="3">
    <source>
        <dbReference type="Proteomes" id="UP000774699"/>
    </source>
</evidence>
<name>A0A8T4C8E7_9ARCH</name>